<dbReference type="InterPro" id="IPR001647">
    <property type="entry name" value="HTH_TetR"/>
</dbReference>
<name>A0A1I3LNQ8_9BACL</name>
<dbReference type="InterPro" id="IPR009057">
    <property type="entry name" value="Homeodomain-like_sf"/>
</dbReference>
<dbReference type="SUPFAM" id="SSF46689">
    <property type="entry name" value="Homeodomain-like"/>
    <property type="match status" value="1"/>
</dbReference>
<reference evidence="5" key="1">
    <citation type="submission" date="2016-10" db="EMBL/GenBank/DDBJ databases">
        <authorList>
            <person name="Varghese N."/>
            <person name="Submissions S."/>
        </authorList>
    </citation>
    <scope>NUCLEOTIDE SEQUENCE [LARGE SCALE GENOMIC DNA]</scope>
    <source>
        <strain evidence="5">OK042</strain>
    </source>
</reference>
<evidence type="ECO:0000256" key="2">
    <source>
        <dbReference type="PROSITE-ProRule" id="PRU00335"/>
    </source>
</evidence>
<dbReference type="EMBL" id="FORT01000001">
    <property type="protein sequence ID" value="SFI86398.1"/>
    <property type="molecule type" value="Genomic_DNA"/>
</dbReference>
<dbReference type="PROSITE" id="PS50977">
    <property type="entry name" value="HTH_TETR_2"/>
    <property type="match status" value="1"/>
</dbReference>
<keyword evidence="5" id="KW-1185">Reference proteome</keyword>
<dbReference type="Gene3D" id="1.10.357.10">
    <property type="entry name" value="Tetracycline Repressor, domain 2"/>
    <property type="match status" value="1"/>
</dbReference>
<dbReference type="STRING" id="1884381.SAMN05518846_101384"/>
<keyword evidence="1 2" id="KW-0238">DNA-binding</keyword>
<dbReference type="GO" id="GO:0003677">
    <property type="term" value="F:DNA binding"/>
    <property type="evidence" value="ECO:0007669"/>
    <property type="project" value="UniProtKB-UniRule"/>
</dbReference>
<protein>
    <submittedName>
        <fullName evidence="4">Transcriptional regulator, TetR family</fullName>
    </submittedName>
</protein>
<evidence type="ECO:0000259" key="3">
    <source>
        <dbReference type="PROSITE" id="PS50977"/>
    </source>
</evidence>
<evidence type="ECO:0000313" key="5">
    <source>
        <dbReference type="Proteomes" id="UP000198915"/>
    </source>
</evidence>
<dbReference type="Pfam" id="PF00440">
    <property type="entry name" value="TetR_N"/>
    <property type="match status" value="1"/>
</dbReference>
<feature type="DNA-binding region" description="H-T-H motif" evidence="2">
    <location>
        <begin position="36"/>
        <end position="55"/>
    </location>
</feature>
<sequence>MITVSKNKTIQRTRMWKYFVEATADIILEEGVPNVTIRKIADRAGYNSATIYNYFSELSHLVFFAAMKFLKPYTEAVVQTYQDPQLSAQERYLRVWEIFCQHSFQNPQIFHAIFIADLGSQPEELLSHYYSVYPADLIAIPEELQPMLGTYNINRRGLISLELLVKEGFLLQQKIEAVNELTLLIWQGMFTAFLNNRSSYAPEEAARHAVRYIREIVLNANQLNLEDETRAGNTSPLAPSL</sequence>
<dbReference type="AlphaFoldDB" id="A0A1I3LNQ8"/>
<evidence type="ECO:0000256" key="1">
    <source>
        <dbReference type="ARBA" id="ARBA00023125"/>
    </source>
</evidence>
<feature type="domain" description="HTH tetR-type" evidence="3">
    <location>
        <begin position="13"/>
        <end position="73"/>
    </location>
</feature>
<evidence type="ECO:0000313" key="4">
    <source>
        <dbReference type="EMBL" id="SFI86398.1"/>
    </source>
</evidence>
<dbReference type="Proteomes" id="UP000198915">
    <property type="component" value="Unassembled WGS sequence"/>
</dbReference>
<proteinExistence type="predicted"/>
<gene>
    <name evidence="4" type="ORF">SAMN05518846_101384</name>
</gene>
<organism evidence="4 5">
    <name type="scientific">Brevibacillus centrosporus</name>
    <dbReference type="NCBI Taxonomy" id="54910"/>
    <lineage>
        <taxon>Bacteria</taxon>
        <taxon>Bacillati</taxon>
        <taxon>Bacillota</taxon>
        <taxon>Bacilli</taxon>
        <taxon>Bacillales</taxon>
        <taxon>Paenibacillaceae</taxon>
        <taxon>Brevibacillus</taxon>
    </lineage>
</organism>
<accession>A0A1I3LNQ8</accession>